<dbReference type="CDD" id="cd06782">
    <property type="entry name" value="cpPDZ_CPP-like"/>
    <property type="match status" value="1"/>
</dbReference>
<keyword evidence="3 5" id="KW-0378">Hydrolase</keyword>
<evidence type="ECO:0000313" key="8">
    <source>
        <dbReference type="Proteomes" id="UP000270856"/>
    </source>
</evidence>
<dbReference type="PANTHER" id="PTHR32060:SF22">
    <property type="entry name" value="CARBOXYL-TERMINAL-PROCESSING PEPTIDASE 3, CHLOROPLASTIC"/>
    <property type="match status" value="1"/>
</dbReference>
<dbReference type="InterPro" id="IPR036034">
    <property type="entry name" value="PDZ_sf"/>
</dbReference>
<organism evidence="7 8">
    <name type="scientific">Aureibaculum marinum</name>
    <dbReference type="NCBI Taxonomy" id="2487930"/>
    <lineage>
        <taxon>Bacteria</taxon>
        <taxon>Pseudomonadati</taxon>
        <taxon>Bacteroidota</taxon>
        <taxon>Flavobacteriia</taxon>
        <taxon>Flavobacteriales</taxon>
        <taxon>Flavobacteriaceae</taxon>
        <taxon>Aureibaculum</taxon>
    </lineage>
</organism>
<comment type="caution">
    <text evidence="7">The sequence shown here is derived from an EMBL/GenBank/DDBJ whole genome shotgun (WGS) entry which is preliminary data.</text>
</comment>
<sequence>MKKIIKFMKSNYKIILPIILVAGLLLSFNLKPDPDPEKEKILLGLVRSALTQGHYQPHTINDDFSEAVFNNFIEGLDPAKRFFTQEDIASFEKYKFQIDDQIKSEDLTFYRVVTSKYLQRVQEAKGFYKEILKHPFDYSKDETFDVDYDEKEFPKNEIDLIVNWRKQFKLSTLSRLHSKIEAQEDKIKEEDSVEVKSFAELEVEAREATLKSMEEFFGYKDEEDDEDWYAVFINSISTEFDPHTTYFAPRTKKRFDIDMAGKIEGIGARLQRKGEYTRVDELISGGPAWRDGNLEVGDIILKVAQEDGEPLDIVGMRLDDAIEYIKGKKGTEVRLTVKKLDGSIEIIPITRDVVEIEETFAKTSIVKMDDRKFGVIDLPKFYIDFSEKNFRNSATDMALEVDRLNKENVEGLVIDLRNNGGGSLDTAIDIAGLFIEEGPIVQVKYKDGKPKVRSDKDYRIQWNKPLVIIVNEISASASEIFAAAMQDYNRAVIIGSKQTYGKGTVQNLLALNRYFDYEKDLGALKMTIQKFYRINGGSTQLKGVVSDVALPDRYAYMDIGERDEKNSLKWDKIESAAYKTWDGYLNFDEVINKSKKRIAENEQFKLIDANAKWLKEGQDDTIVYLNYDKYAEDLKMREEESNQFKALYDYKNNLSFTSPSYELEALKKDSILAKKREIWHKNLSKDIYIEEALNIVADLKVKKGKTLVKN</sequence>
<feature type="domain" description="PDZ" evidence="6">
    <location>
        <begin position="256"/>
        <end position="326"/>
    </location>
</feature>
<keyword evidence="4 5" id="KW-0720">Serine protease</keyword>
<evidence type="ECO:0000256" key="1">
    <source>
        <dbReference type="ARBA" id="ARBA00009179"/>
    </source>
</evidence>
<dbReference type="InterPro" id="IPR005151">
    <property type="entry name" value="Tail-specific_protease"/>
</dbReference>
<evidence type="ECO:0000256" key="2">
    <source>
        <dbReference type="ARBA" id="ARBA00022670"/>
    </source>
</evidence>
<reference evidence="7 8" key="1">
    <citation type="submission" date="2018-11" db="EMBL/GenBank/DDBJ databases">
        <title>Aureibaculum marinum gen. nov., sp. nov., a member of the family Flavobacteriaceae isolated from the Bohai Sea.</title>
        <authorList>
            <person name="Ji X."/>
        </authorList>
    </citation>
    <scope>NUCLEOTIDE SEQUENCE [LARGE SCALE GENOMIC DNA]</scope>
    <source>
        <strain evidence="7 8">BH-SD17</strain>
    </source>
</reference>
<dbReference type="Pfam" id="PF17804">
    <property type="entry name" value="TSP_NTD"/>
    <property type="match status" value="1"/>
</dbReference>
<dbReference type="InterPro" id="IPR004447">
    <property type="entry name" value="Peptidase_S41A"/>
</dbReference>
<dbReference type="CDD" id="cd07560">
    <property type="entry name" value="Peptidase_S41_CPP"/>
    <property type="match status" value="1"/>
</dbReference>
<dbReference type="Proteomes" id="UP000270856">
    <property type="component" value="Unassembled WGS sequence"/>
</dbReference>
<dbReference type="OrthoDB" id="9812068at2"/>
<dbReference type="SUPFAM" id="SSF52096">
    <property type="entry name" value="ClpP/crotonase"/>
    <property type="match status" value="1"/>
</dbReference>
<dbReference type="InterPro" id="IPR040573">
    <property type="entry name" value="TSP_N"/>
</dbReference>
<gene>
    <name evidence="7" type="ORF">EGM88_10040</name>
</gene>
<dbReference type="GO" id="GO:0004175">
    <property type="term" value="F:endopeptidase activity"/>
    <property type="evidence" value="ECO:0007669"/>
    <property type="project" value="TreeGrafter"/>
</dbReference>
<keyword evidence="2 5" id="KW-0645">Protease</keyword>
<dbReference type="NCBIfam" id="TIGR00225">
    <property type="entry name" value="prc"/>
    <property type="match status" value="1"/>
</dbReference>
<dbReference type="GO" id="GO:0006508">
    <property type="term" value="P:proteolysis"/>
    <property type="evidence" value="ECO:0007669"/>
    <property type="project" value="UniProtKB-KW"/>
</dbReference>
<evidence type="ECO:0000313" key="7">
    <source>
        <dbReference type="EMBL" id="RPD96690.1"/>
    </source>
</evidence>
<dbReference type="AlphaFoldDB" id="A0A3N4NWW7"/>
<dbReference type="SMART" id="SM00245">
    <property type="entry name" value="TSPc"/>
    <property type="match status" value="1"/>
</dbReference>
<protein>
    <submittedName>
        <fullName evidence="7">Tail-specific protease</fullName>
    </submittedName>
</protein>
<name>A0A3N4NWW7_9FLAO</name>
<dbReference type="InterPro" id="IPR001478">
    <property type="entry name" value="PDZ"/>
</dbReference>
<dbReference type="GO" id="GO:0030288">
    <property type="term" value="C:outer membrane-bounded periplasmic space"/>
    <property type="evidence" value="ECO:0007669"/>
    <property type="project" value="TreeGrafter"/>
</dbReference>
<dbReference type="PROSITE" id="PS50106">
    <property type="entry name" value="PDZ"/>
    <property type="match status" value="1"/>
</dbReference>
<dbReference type="Pfam" id="PF00595">
    <property type="entry name" value="PDZ"/>
    <property type="match status" value="1"/>
</dbReference>
<dbReference type="Gene3D" id="3.90.226.10">
    <property type="entry name" value="2-enoyl-CoA Hydratase, Chain A, domain 1"/>
    <property type="match status" value="1"/>
</dbReference>
<dbReference type="EMBL" id="RPFJ01000011">
    <property type="protein sequence ID" value="RPD96690.1"/>
    <property type="molecule type" value="Genomic_DNA"/>
</dbReference>
<dbReference type="GO" id="GO:0007165">
    <property type="term" value="P:signal transduction"/>
    <property type="evidence" value="ECO:0007669"/>
    <property type="project" value="TreeGrafter"/>
</dbReference>
<dbReference type="SUPFAM" id="SSF50156">
    <property type="entry name" value="PDZ domain-like"/>
    <property type="match status" value="1"/>
</dbReference>
<evidence type="ECO:0000256" key="5">
    <source>
        <dbReference type="RuleBase" id="RU004404"/>
    </source>
</evidence>
<keyword evidence="8" id="KW-1185">Reference proteome</keyword>
<proteinExistence type="inferred from homology"/>
<dbReference type="GO" id="GO:0008236">
    <property type="term" value="F:serine-type peptidase activity"/>
    <property type="evidence" value="ECO:0007669"/>
    <property type="project" value="UniProtKB-KW"/>
</dbReference>
<dbReference type="PANTHER" id="PTHR32060">
    <property type="entry name" value="TAIL-SPECIFIC PROTEASE"/>
    <property type="match status" value="1"/>
</dbReference>
<dbReference type="Gene3D" id="2.30.42.10">
    <property type="match status" value="1"/>
</dbReference>
<dbReference type="SMART" id="SM00228">
    <property type="entry name" value="PDZ"/>
    <property type="match status" value="1"/>
</dbReference>
<dbReference type="InterPro" id="IPR029045">
    <property type="entry name" value="ClpP/crotonase-like_dom_sf"/>
</dbReference>
<dbReference type="Pfam" id="PF11818">
    <property type="entry name" value="DUF3340"/>
    <property type="match status" value="1"/>
</dbReference>
<dbReference type="InterPro" id="IPR020992">
    <property type="entry name" value="Tail_Prtase_C"/>
</dbReference>
<evidence type="ECO:0000259" key="6">
    <source>
        <dbReference type="PROSITE" id="PS50106"/>
    </source>
</evidence>
<evidence type="ECO:0000256" key="4">
    <source>
        <dbReference type="ARBA" id="ARBA00022825"/>
    </source>
</evidence>
<dbReference type="Pfam" id="PF03572">
    <property type="entry name" value="Peptidase_S41"/>
    <property type="match status" value="1"/>
</dbReference>
<evidence type="ECO:0000256" key="3">
    <source>
        <dbReference type="ARBA" id="ARBA00022801"/>
    </source>
</evidence>
<comment type="similarity">
    <text evidence="1 5">Belongs to the peptidase S41A family.</text>
</comment>
<accession>A0A3N4NWW7</accession>